<organism evidence="2 3">
    <name type="scientific">Trichonephila inaurata madagascariensis</name>
    <dbReference type="NCBI Taxonomy" id="2747483"/>
    <lineage>
        <taxon>Eukaryota</taxon>
        <taxon>Metazoa</taxon>
        <taxon>Ecdysozoa</taxon>
        <taxon>Arthropoda</taxon>
        <taxon>Chelicerata</taxon>
        <taxon>Arachnida</taxon>
        <taxon>Araneae</taxon>
        <taxon>Araneomorphae</taxon>
        <taxon>Entelegynae</taxon>
        <taxon>Araneoidea</taxon>
        <taxon>Nephilidae</taxon>
        <taxon>Trichonephila</taxon>
        <taxon>Trichonephila inaurata</taxon>
    </lineage>
</organism>
<protein>
    <submittedName>
        <fullName evidence="2">Uncharacterized protein</fullName>
    </submittedName>
</protein>
<gene>
    <name evidence="2" type="ORF">TNIN_82881</name>
</gene>
<feature type="region of interest" description="Disordered" evidence="1">
    <location>
        <begin position="1"/>
        <end position="41"/>
    </location>
</feature>
<dbReference type="Proteomes" id="UP000886998">
    <property type="component" value="Unassembled WGS sequence"/>
</dbReference>
<proteinExistence type="predicted"/>
<evidence type="ECO:0000313" key="2">
    <source>
        <dbReference type="EMBL" id="GFS41471.1"/>
    </source>
</evidence>
<dbReference type="AlphaFoldDB" id="A0A8X6IE91"/>
<comment type="caution">
    <text evidence="2">The sequence shown here is derived from an EMBL/GenBank/DDBJ whole genome shotgun (WGS) entry which is preliminary data.</text>
</comment>
<sequence>MHEIGKNKVTRAPEEASPDFDRGPVTPEHTNLHEQRPPVNSTGRVASMYSISWFWGSKMGSRLPCFFINSLSCLSEMHENVKKEVKMKKRREDEENEKDENKNYAF</sequence>
<feature type="compositionally biased region" description="Basic and acidic residues" evidence="1">
    <location>
        <begin position="1"/>
        <end position="22"/>
    </location>
</feature>
<reference evidence="2" key="1">
    <citation type="submission" date="2020-08" db="EMBL/GenBank/DDBJ databases">
        <title>Multicomponent nature underlies the extraordinary mechanical properties of spider dragline silk.</title>
        <authorList>
            <person name="Kono N."/>
            <person name="Nakamura H."/>
            <person name="Mori M."/>
            <person name="Yoshida Y."/>
            <person name="Ohtoshi R."/>
            <person name="Malay A.D."/>
            <person name="Moran D.A.P."/>
            <person name="Tomita M."/>
            <person name="Numata K."/>
            <person name="Arakawa K."/>
        </authorList>
    </citation>
    <scope>NUCLEOTIDE SEQUENCE</scope>
</reference>
<evidence type="ECO:0000313" key="3">
    <source>
        <dbReference type="Proteomes" id="UP000886998"/>
    </source>
</evidence>
<accession>A0A8X6IE91</accession>
<feature type="region of interest" description="Disordered" evidence="1">
    <location>
        <begin position="84"/>
        <end position="106"/>
    </location>
</feature>
<evidence type="ECO:0000256" key="1">
    <source>
        <dbReference type="SAM" id="MobiDB-lite"/>
    </source>
</evidence>
<keyword evidence="3" id="KW-1185">Reference proteome</keyword>
<dbReference type="EMBL" id="BMAV01025435">
    <property type="protein sequence ID" value="GFS41471.1"/>
    <property type="molecule type" value="Genomic_DNA"/>
</dbReference>
<name>A0A8X6IE91_9ARAC</name>